<dbReference type="EMBL" id="ML178818">
    <property type="protein sequence ID" value="TFL04855.1"/>
    <property type="molecule type" value="Genomic_DNA"/>
</dbReference>
<proteinExistence type="predicted"/>
<accession>A0A5C3QSA6</accession>
<sequence length="167" mass="17402">MKFFLPRKPPKQISMMAAALGVAQAQTCIPNFAGQNVAVFVSGTWSASPVAAGSSIVPADSSTMTFSVTPDASQAFSFKTAAGSLAVSGASGGITLQTANDNDALQKYLIDCSECNVFGNPATARGCQIRPFTNQGQCLADFGIDLQVATVRCDIPVAGRFWHFNAV</sequence>
<name>A0A5C3QSA6_9AGAR</name>
<organism evidence="1 2">
    <name type="scientific">Pterulicium gracile</name>
    <dbReference type="NCBI Taxonomy" id="1884261"/>
    <lineage>
        <taxon>Eukaryota</taxon>
        <taxon>Fungi</taxon>
        <taxon>Dikarya</taxon>
        <taxon>Basidiomycota</taxon>
        <taxon>Agaricomycotina</taxon>
        <taxon>Agaricomycetes</taxon>
        <taxon>Agaricomycetidae</taxon>
        <taxon>Agaricales</taxon>
        <taxon>Pleurotineae</taxon>
        <taxon>Pterulaceae</taxon>
        <taxon>Pterulicium</taxon>
    </lineage>
</organism>
<keyword evidence="2" id="KW-1185">Reference proteome</keyword>
<dbReference type="AlphaFoldDB" id="A0A5C3QSA6"/>
<reference evidence="1 2" key="1">
    <citation type="journal article" date="2019" name="Nat. Ecol. Evol.">
        <title>Megaphylogeny resolves global patterns of mushroom evolution.</title>
        <authorList>
            <person name="Varga T."/>
            <person name="Krizsan K."/>
            <person name="Foldi C."/>
            <person name="Dima B."/>
            <person name="Sanchez-Garcia M."/>
            <person name="Sanchez-Ramirez S."/>
            <person name="Szollosi G.J."/>
            <person name="Szarkandi J.G."/>
            <person name="Papp V."/>
            <person name="Albert L."/>
            <person name="Andreopoulos W."/>
            <person name="Angelini C."/>
            <person name="Antonin V."/>
            <person name="Barry K.W."/>
            <person name="Bougher N.L."/>
            <person name="Buchanan P."/>
            <person name="Buyck B."/>
            <person name="Bense V."/>
            <person name="Catcheside P."/>
            <person name="Chovatia M."/>
            <person name="Cooper J."/>
            <person name="Damon W."/>
            <person name="Desjardin D."/>
            <person name="Finy P."/>
            <person name="Geml J."/>
            <person name="Haridas S."/>
            <person name="Hughes K."/>
            <person name="Justo A."/>
            <person name="Karasinski D."/>
            <person name="Kautmanova I."/>
            <person name="Kiss B."/>
            <person name="Kocsube S."/>
            <person name="Kotiranta H."/>
            <person name="LaButti K.M."/>
            <person name="Lechner B.E."/>
            <person name="Liimatainen K."/>
            <person name="Lipzen A."/>
            <person name="Lukacs Z."/>
            <person name="Mihaltcheva S."/>
            <person name="Morgado L.N."/>
            <person name="Niskanen T."/>
            <person name="Noordeloos M.E."/>
            <person name="Ohm R.A."/>
            <person name="Ortiz-Santana B."/>
            <person name="Ovrebo C."/>
            <person name="Racz N."/>
            <person name="Riley R."/>
            <person name="Savchenko A."/>
            <person name="Shiryaev A."/>
            <person name="Soop K."/>
            <person name="Spirin V."/>
            <person name="Szebenyi C."/>
            <person name="Tomsovsky M."/>
            <person name="Tulloss R.E."/>
            <person name="Uehling J."/>
            <person name="Grigoriev I.V."/>
            <person name="Vagvolgyi C."/>
            <person name="Papp T."/>
            <person name="Martin F.M."/>
            <person name="Miettinen O."/>
            <person name="Hibbett D.S."/>
            <person name="Nagy L.G."/>
        </authorList>
    </citation>
    <scope>NUCLEOTIDE SEQUENCE [LARGE SCALE GENOMIC DNA]</scope>
    <source>
        <strain evidence="1 2">CBS 309.79</strain>
    </source>
</reference>
<protein>
    <submittedName>
        <fullName evidence="1">Uncharacterized protein</fullName>
    </submittedName>
</protein>
<evidence type="ECO:0000313" key="2">
    <source>
        <dbReference type="Proteomes" id="UP000305067"/>
    </source>
</evidence>
<gene>
    <name evidence="1" type="ORF">BDV98DRAFT_333892</name>
</gene>
<evidence type="ECO:0000313" key="1">
    <source>
        <dbReference type="EMBL" id="TFL04855.1"/>
    </source>
</evidence>
<dbReference type="Proteomes" id="UP000305067">
    <property type="component" value="Unassembled WGS sequence"/>
</dbReference>